<dbReference type="GO" id="GO:0016020">
    <property type="term" value="C:membrane"/>
    <property type="evidence" value="ECO:0007669"/>
    <property type="project" value="UniProtKB-SubCell"/>
</dbReference>
<dbReference type="PANTHER" id="PTHR43791:SF59">
    <property type="entry name" value="TRANSPORTER, PUTATIVE (AFU_ORTHOLOGUE AFUA_1G06550)-RELATED"/>
    <property type="match status" value="1"/>
</dbReference>
<keyword evidence="3 7" id="KW-0812">Transmembrane</keyword>
<evidence type="ECO:0000259" key="8">
    <source>
        <dbReference type="PROSITE" id="PS50850"/>
    </source>
</evidence>
<gene>
    <name evidence="9" type="ORF">MEQU1_000393</name>
</gene>
<feature type="region of interest" description="Disordered" evidence="6">
    <location>
        <begin position="1"/>
        <end position="24"/>
    </location>
</feature>
<feature type="compositionally biased region" description="Basic and acidic residues" evidence="6">
    <location>
        <begin position="7"/>
        <end position="17"/>
    </location>
</feature>
<feature type="transmembrane region" description="Helical" evidence="7">
    <location>
        <begin position="418"/>
        <end position="436"/>
    </location>
</feature>
<feature type="transmembrane region" description="Helical" evidence="7">
    <location>
        <begin position="154"/>
        <end position="174"/>
    </location>
</feature>
<comment type="subcellular location">
    <subcellularLocation>
        <location evidence="1">Membrane</location>
        <topology evidence="1">Multi-pass membrane protein</topology>
    </subcellularLocation>
</comment>
<dbReference type="Proteomes" id="UP001214415">
    <property type="component" value="Chromosome 1"/>
</dbReference>
<name>A0AAF0EC97_9BASI</name>
<dbReference type="InterPro" id="IPR020846">
    <property type="entry name" value="MFS_dom"/>
</dbReference>
<dbReference type="Pfam" id="PF07690">
    <property type="entry name" value="MFS_1"/>
    <property type="match status" value="1"/>
</dbReference>
<protein>
    <recommendedName>
        <fullName evidence="8">Major facilitator superfamily (MFS) profile domain-containing protein</fullName>
    </recommendedName>
</protein>
<feature type="domain" description="Major facilitator superfamily (MFS) profile" evidence="8">
    <location>
        <begin position="57"/>
        <end position="475"/>
    </location>
</feature>
<evidence type="ECO:0000256" key="7">
    <source>
        <dbReference type="SAM" id="Phobius"/>
    </source>
</evidence>
<keyword evidence="4 7" id="KW-1133">Transmembrane helix</keyword>
<dbReference type="EMBL" id="CP119900">
    <property type="protein sequence ID" value="WFD21738.1"/>
    <property type="molecule type" value="Genomic_DNA"/>
</dbReference>
<feature type="transmembrane region" description="Helical" evidence="7">
    <location>
        <begin position="382"/>
        <end position="406"/>
    </location>
</feature>
<dbReference type="SUPFAM" id="SSF103473">
    <property type="entry name" value="MFS general substrate transporter"/>
    <property type="match status" value="1"/>
</dbReference>
<dbReference type="GO" id="GO:0022857">
    <property type="term" value="F:transmembrane transporter activity"/>
    <property type="evidence" value="ECO:0007669"/>
    <property type="project" value="InterPro"/>
</dbReference>
<evidence type="ECO:0000256" key="6">
    <source>
        <dbReference type="SAM" id="MobiDB-lite"/>
    </source>
</evidence>
<evidence type="ECO:0000256" key="1">
    <source>
        <dbReference type="ARBA" id="ARBA00004141"/>
    </source>
</evidence>
<dbReference type="PANTHER" id="PTHR43791">
    <property type="entry name" value="PERMEASE-RELATED"/>
    <property type="match status" value="1"/>
</dbReference>
<feature type="transmembrane region" description="Helical" evidence="7">
    <location>
        <begin position="95"/>
        <end position="114"/>
    </location>
</feature>
<evidence type="ECO:0000256" key="4">
    <source>
        <dbReference type="ARBA" id="ARBA00022989"/>
    </source>
</evidence>
<dbReference type="AlphaFoldDB" id="A0AAF0EC97"/>
<sequence length="507" mass="56538">MSAPSVESEKPEWDIEGRLSSPTSLDKPDLTAVKDLLESTPSDEMIHRAVRKLDWILIPMMSGCMFLQTSDKTLLNSVALLNFMSDVHLDTHEQLSWIYSIFWIGYLIGTFTHARFIQRCPLGTYVAVVVVLWGGIAACHAACHSYGAFLGVRFFLGFMESALPPSFILLMGRFYTRREQVIRTSIWYSMYGVATLVAGAATYSELAHPPSHLAMWQSLYLIYGIVTMAFGILCVFLMPSSPATTKYLNEEERRAALYHIAANQSGVHDNTFKWYQVREALLDIRLYIYFLAFASLCIVNGGIYTFGNLIIQSFHYDNKESALLSMTFGGGMVVCIWLGVIGFHYVKRHDVVSIASQLVAIVGAVLMVALPPSHKAGRMAGTHVALTAGYALISFFMLPGPILYTCQSTTVSGTTKRIVFNVGLQVGSSVGNLIGPHPFDHNFKVGEYVTIVFLCVCILAILSISTIHYFLNRQKERQGCIMDQAAQLAMDFSDLTDKERPSYRYPY</sequence>
<dbReference type="InterPro" id="IPR011701">
    <property type="entry name" value="MFS"/>
</dbReference>
<feature type="transmembrane region" description="Helical" evidence="7">
    <location>
        <begin position="323"/>
        <end position="344"/>
    </location>
</feature>
<dbReference type="Gene3D" id="1.20.1250.20">
    <property type="entry name" value="MFS general substrate transporter like domains"/>
    <property type="match status" value="2"/>
</dbReference>
<keyword evidence="2" id="KW-0813">Transport</keyword>
<feature type="transmembrane region" description="Helical" evidence="7">
    <location>
        <begin position="448"/>
        <end position="471"/>
    </location>
</feature>
<dbReference type="PROSITE" id="PS50850">
    <property type="entry name" value="MFS"/>
    <property type="match status" value="1"/>
</dbReference>
<feature type="transmembrane region" description="Helical" evidence="7">
    <location>
        <begin position="218"/>
        <end position="238"/>
    </location>
</feature>
<feature type="transmembrane region" description="Helical" evidence="7">
    <location>
        <begin position="126"/>
        <end position="148"/>
    </location>
</feature>
<keyword evidence="10" id="KW-1185">Reference proteome</keyword>
<evidence type="ECO:0000256" key="2">
    <source>
        <dbReference type="ARBA" id="ARBA00022448"/>
    </source>
</evidence>
<feature type="transmembrane region" description="Helical" evidence="7">
    <location>
        <begin position="186"/>
        <end position="206"/>
    </location>
</feature>
<evidence type="ECO:0000313" key="10">
    <source>
        <dbReference type="Proteomes" id="UP001214415"/>
    </source>
</evidence>
<feature type="transmembrane region" description="Helical" evidence="7">
    <location>
        <begin position="351"/>
        <end position="370"/>
    </location>
</feature>
<evidence type="ECO:0000313" key="9">
    <source>
        <dbReference type="EMBL" id="WFD21738.1"/>
    </source>
</evidence>
<evidence type="ECO:0000256" key="5">
    <source>
        <dbReference type="ARBA" id="ARBA00023136"/>
    </source>
</evidence>
<reference evidence="9" key="1">
    <citation type="submission" date="2023-03" db="EMBL/GenBank/DDBJ databases">
        <title>Mating type loci evolution in Malassezia.</title>
        <authorList>
            <person name="Coelho M.A."/>
        </authorList>
    </citation>
    <scope>NUCLEOTIDE SEQUENCE</scope>
    <source>
        <strain evidence="9">CBS 12830</strain>
    </source>
</reference>
<proteinExistence type="predicted"/>
<evidence type="ECO:0000256" key="3">
    <source>
        <dbReference type="ARBA" id="ARBA00022692"/>
    </source>
</evidence>
<dbReference type="InterPro" id="IPR036259">
    <property type="entry name" value="MFS_trans_sf"/>
</dbReference>
<organism evidence="9 10">
    <name type="scientific">Malassezia equina</name>
    <dbReference type="NCBI Taxonomy" id="1381935"/>
    <lineage>
        <taxon>Eukaryota</taxon>
        <taxon>Fungi</taxon>
        <taxon>Dikarya</taxon>
        <taxon>Basidiomycota</taxon>
        <taxon>Ustilaginomycotina</taxon>
        <taxon>Malasseziomycetes</taxon>
        <taxon>Malasseziales</taxon>
        <taxon>Malasseziaceae</taxon>
        <taxon>Malassezia</taxon>
    </lineage>
</organism>
<keyword evidence="5 7" id="KW-0472">Membrane</keyword>
<feature type="transmembrane region" description="Helical" evidence="7">
    <location>
        <begin position="286"/>
        <end position="311"/>
    </location>
</feature>
<accession>A0AAF0EC97</accession>